<dbReference type="InterPro" id="IPR017941">
    <property type="entry name" value="Rieske_2Fe-2S"/>
</dbReference>
<keyword evidence="4" id="KW-0408">Iron</keyword>
<evidence type="ECO:0000259" key="6">
    <source>
        <dbReference type="PROSITE" id="PS51296"/>
    </source>
</evidence>
<keyword evidence="3" id="KW-0479">Metal-binding</keyword>
<dbReference type="KEGG" id="nue:C5F50_10620"/>
<protein>
    <submittedName>
        <fullName evidence="7">FMN-binding glutamate synthase family protein</fullName>
    </submittedName>
</protein>
<evidence type="ECO:0000256" key="2">
    <source>
        <dbReference type="ARBA" id="ARBA00022714"/>
    </source>
</evidence>
<dbReference type="SUPFAM" id="SSF50022">
    <property type="entry name" value="ISP domain"/>
    <property type="match status" value="1"/>
</dbReference>
<dbReference type="GO" id="GO:0051537">
    <property type="term" value="F:2 iron, 2 sulfur cluster binding"/>
    <property type="evidence" value="ECO:0007669"/>
    <property type="project" value="UniProtKB-KW"/>
</dbReference>
<proteinExistence type="inferred from homology"/>
<dbReference type="GeneID" id="56068570"/>
<dbReference type="EMBL" id="CP026995">
    <property type="protein sequence ID" value="QLH07473.1"/>
    <property type="molecule type" value="Genomic_DNA"/>
</dbReference>
<dbReference type="OrthoDB" id="2837at2157"/>
<organism evidence="7 8">
    <name type="scientific">Nitrosopumilus ureiphilus</name>
    <dbReference type="NCBI Taxonomy" id="1470067"/>
    <lineage>
        <taxon>Archaea</taxon>
        <taxon>Nitrososphaerota</taxon>
        <taxon>Nitrososphaeria</taxon>
        <taxon>Nitrosopumilales</taxon>
        <taxon>Nitrosopumilaceae</taxon>
        <taxon>Nitrosopumilus</taxon>
    </lineage>
</organism>
<comment type="similarity">
    <text evidence="1">Belongs to the glutamate synthase family.</text>
</comment>
<dbReference type="GO" id="GO:0006537">
    <property type="term" value="P:glutamate biosynthetic process"/>
    <property type="evidence" value="ECO:0007669"/>
    <property type="project" value="InterPro"/>
</dbReference>
<evidence type="ECO:0000313" key="7">
    <source>
        <dbReference type="EMBL" id="QLH07473.1"/>
    </source>
</evidence>
<dbReference type="InterPro" id="IPR036922">
    <property type="entry name" value="Rieske_2Fe-2S_sf"/>
</dbReference>
<evidence type="ECO:0000313" key="8">
    <source>
        <dbReference type="Proteomes" id="UP000509478"/>
    </source>
</evidence>
<keyword evidence="8" id="KW-1185">Reference proteome</keyword>
<evidence type="ECO:0000256" key="5">
    <source>
        <dbReference type="ARBA" id="ARBA00023014"/>
    </source>
</evidence>
<accession>A0A7D5M684</accession>
<name>A0A7D5M684_9ARCH</name>
<dbReference type="Pfam" id="PF01645">
    <property type="entry name" value="Glu_synthase"/>
    <property type="match status" value="1"/>
</dbReference>
<dbReference type="PANTHER" id="PTHR43819:SF1">
    <property type="entry name" value="ARCHAEAL-TYPE GLUTAMATE SYNTHASE [NADPH]"/>
    <property type="match status" value="1"/>
</dbReference>
<keyword evidence="2" id="KW-0001">2Fe-2S</keyword>
<dbReference type="Gene3D" id="2.102.10.10">
    <property type="entry name" value="Rieske [2Fe-2S] iron-sulphur domain"/>
    <property type="match status" value="1"/>
</dbReference>
<dbReference type="GO" id="GO:0015930">
    <property type="term" value="F:glutamate synthase activity"/>
    <property type="evidence" value="ECO:0007669"/>
    <property type="project" value="InterPro"/>
</dbReference>
<sequence>MPESNFVKLCNILDISENKMKVFNIHNIEFVVVNQNNKFNAVYNKCPHMGGSLGDGSVDGSGYLTCPLHNWQFDLETGKGPEGYEDSVPTFELNVRGDSIFINQDQLLELGKNKDYLVRFDHNTKQRFERTHDKTMPEMDDIAAKAKWKVKEIAPMGTLKHVPMFDDILFKAAQLFRTPLLEEENVNLKTIIGKTAKIPLEISMPVYVSHMSFGALSEEAKTALAKGSKKMDIATCSGEGGRNQREFDNAGKYIYEISTPKFTRNEEWIKSADAVEIKIGQAAKPGLGGHLLKEKITPEIAKLRGIPMDKDQISPARNTEINSKQDLKDYVSQLKDITGGRPIGIKFAAGHVEGDLEYALYAEPDFITIDGRGGGTGAAPVFVKDNFAMPAVYAVARARKVLDKHQNQASLVMTGGYRTSGEICKSIAMGADAVAIATSAMIAIGCQQYRTCHTGNCPVGIATQKQNLRDRFSIDDSFARFVNYIFILKMEIDEITRATGKNDVHSLGYDDLITTDMDISTGTGIEHA</sequence>
<evidence type="ECO:0000256" key="4">
    <source>
        <dbReference type="ARBA" id="ARBA00023004"/>
    </source>
</evidence>
<evidence type="ECO:0000256" key="1">
    <source>
        <dbReference type="ARBA" id="ARBA00009716"/>
    </source>
</evidence>
<reference evidence="7 8" key="1">
    <citation type="submission" date="2018-02" db="EMBL/GenBank/DDBJ databases">
        <title>Complete genome of Nitrosopumilus ureaphilus PS0.</title>
        <authorList>
            <person name="Qin W."/>
            <person name="Zheng Y."/>
            <person name="Stahl D.A."/>
        </authorList>
    </citation>
    <scope>NUCLEOTIDE SEQUENCE [LARGE SCALE GENOMIC DNA]</scope>
    <source>
        <strain evidence="7 8">PS0</strain>
    </source>
</reference>
<feature type="domain" description="Rieske" evidence="6">
    <location>
        <begin position="7"/>
        <end position="102"/>
    </location>
</feature>
<gene>
    <name evidence="7" type="ORF">C5F50_10620</name>
</gene>
<dbReference type="Gene3D" id="3.20.20.70">
    <property type="entry name" value="Aldolase class I"/>
    <property type="match status" value="1"/>
</dbReference>
<dbReference type="InterPro" id="IPR013785">
    <property type="entry name" value="Aldolase_TIM"/>
</dbReference>
<evidence type="ECO:0000256" key="3">
    <source>
        <dbReference type="ARBA" id="ARBA00022723"/>
    </source>
</evidence>
<dbReference type="PANTHER" id="PTHR43819">
    <property type="entry name" value="ARCHAEAL-TYPE GLUTAMATE SYNTHASE [NADPH]"/>
    <property type="match status" value="1"/>
</dbReference>
<dbReference type="Proteomes" id="UP000509478">
    <property type="component" value="Chromosome"/>
</dbReference>
<dbReference type="SUPFAM" id="SSF51395">
    <property type="entry name" value="FMN-linked oxidoreductases"/>
    <property type="match status" value="1"/>
</dbReference>
<dbReference type="AlphaFoldDB" id="A0A7D5M684"/>
<dbReference type="GO" id="GO:0046872">
    <property type="term" value="F:metal ion binding"/>
    <property type="evidence" value="ECO:0007669"/>
    <property type="project" value="UniProtKB-KW"/>
</dbReference>
<dbReference type="CDD" id="cd02808">
    <property type="entry name" value="GltS_FMN"/>
    <property type="match status" value="1"/>
</dbReference>
<dbReference type="RefSeq" id="WP_179371353.1">
    <property type="nucleotide sequence ID" value="NZ_CP026995.1"/>
</dbReference>
<dbReference type="Pfam" id="PF00355">
    <property type="entry name" value="Rieske"/>
    <property type="match status" value="1"/>
</dbReference>
<dbReference type="PROSITE" id="PS51296">
    <property type="entry name" value="RIESKE"/>
    <property type="match status" value="1"/>
</dbReference>
<keyword evidence="5" id="KW-0411">Iron-sulfur</keyword>
<dbReference type="InterPro" id="IPR002932">
    <property type="entry name" value="Glu_synthdom"/>
</dbReference>